<comment type="caution">
    <text evidence="2">The sequence shown here is derived from an EMBL/GenBank/DDBJ whole genome shotgun (WGS) entry which is preliminary data.</text>
</comment>
<accession>A0A0V0ZHC2</accession>
<sequence>MPPGKRESQRKGNPPVNTGHRRLTTNASVTRWRNRTSLLEGGARYTCLDRIFLHSAEITKRKVTPPHREFKVDDHVFVRGYNKQKKWEKAKIVKRIGRLLYIVRTEIGMKWKRHVDQIRPREIK</sequence>
<dbReference type="STRING" id="990121.A0A0V0ZHC2"/>
<evidence type="ECO:0000313" key="3">
    <source>
        <dbReference type="EMBL" id="KRY13775.1"/>
    </source>
</evidence>
<feature type="compositionally biased region" description="Basic and acidic residues" evidence="1">
    <location>
        <begin position="1"/>
        <end position="10"/>
    </location>
</feature>
<evidence type="ECO:0000256" key="1">
    <source>
        <dbReference type="SAM" id="MobiDB-lite"/>
    </source>
</evidence>
<evidence type="ECO:0000313" key="2">
    <source>
        <dbReference type="EMBL" id="KRY11928.1"/>
    </source>
</evidence>
<feature type="region of interest" description="Disordered" evidence="1">
    <location>
        <begin position="1"/>
        <end position="27"/>
    </location>
</feature>
<organism evidence="2 4">
    <name type="scientific">Trichinella patagoniensis</name>
    <dbReference type="NCBI Taxonomy" id="990121"/>
    <lineage>
        <taxon>Eukaryota</taxon>
        <taxon>Metazoa</taxon>
        <taxon>Ecdysozoa</taxon>
        <taxon>Nematoda</taxon>
        <taxon>Enoplea</taxon>
        <taxon>Dorylaimia</taxon>
        <taxon>Trichinellida</taxon>
        <taxon>Trichinellidae</taxon>
        <taxon>Trichinella</taxon>
    </lineage>
</organism>
<name>A0A0V0ZHC2_9BILA</name>
<dbReference type="EMBL" id="JYDQ01000179">
    <property type="protein sequence ID" value="KRY11928.1"/>
    <property type="molecule type" value="Genomic_DNA"/>
</dbReference>
<dbReference type="Proteomes" id="UP000054783">
    <property type="component" value="Unassembled WGS sequence"/>
</dbReference>
<reference evidence="2 4" key="1">
    <citation type="submission" date="2015-01" db="EMBL/GenBank/DDBJ databases">
        <title>Evolution of Trichinella species and genotypes.</title>
        <authorList>
            <person name="Korhonen P.K."/>
            <person name="Edoardo P."/>
            <person name="Giuseppe L.R."/>
            <person name="Gasser R.B."/>
        </authorList>
    </citation>
    <scope>NUCLEOTIDE SEQUENCE [LARGE SCALE GENOMIC DNA]</scope>
    <source>
        <strain evidence="2">ISS2496</strain>
    </source>
</reference>
<dbReference type="EMBL" id="JYDQ01000131">
    <property type="protein sequence ID" value="KRY13775.1"/>
    <property type="molecule type" value="Genomic_DNA"/>
</dbReference>
<proteinExistence type="predicted"/>
<dbReference type="AlphaFoldDB" id="A0A0V0ZHC2"/>
<gene>
    <name evidence="3" type="ORF">T12_1972</name>
    <name evidence="2" type="ORF">T12_9485</name>
</gene>
<evidence type="ECO:0000313" key="4">
    <source>
        <dbReference type="Proteomes" id="UP000054783"/>
    </source>
</evidence>
<protein>
    <submittedName>
        <fullName evidence="2">Uncharacterized protein</fullName>
    </submittedName>
</protein>
<keyword evidence="4" id="KW-1185">Reference proteome</keyword>